<feature type="transmembrane region" description="Helical" evidence="5">
    <location>
        <begin position="32"/>
        <end position="52"/>
    </location>
</feature>
<keyword evidence="4 5" id="KW-0472">Membrane</keyword>
<dbReference type="GO" id="GO:0022857">
    <property type="term" value="F:transmembrane transporter activity"/>
    <property type="evidence" value="ECO:0007669"/>
    <property type="project" value="InterPro"/>
</dbReference>
<dbReference type="GO" id="GO:0005886">
    <property type="term" value="C:plasma membrane"/>
    <property type="evidence" value="ECO:0007669"/>
    <property type="project" value="TreeGrafter"/>
</dbReference>
<comment type="subcellular location">
    <subcellularLocation>
        <location evidence="1">Membrane</location>
        <topology evidence="1">Multi-pass membrane protein</topology>
    </subcellularLocation>
</comment>
<dbReference type="AlphaFoldDB" id="A0A6A6VUJ7"/>
<dbReference type="PROSITE" id="PS50850">
    <property type="entry name" value="MFS"/>
    <property type="match status" value="1"/>
</dbReference>
<evidence type="ECO:0000256" key="1">
    <source>
        <dbReference type="ARBA" id="ARBA00004141"/>
    </source>
</evidence>
<evidence type="ECO:0000256" key="2">
    <source>
        <dbReference type="ARBA" id="ARBA00022692"/>
    </source>
</evidence>
<dbReference type="InterPro" id="IPR036259">
    <property type="entry name" value="MFS_trans_sf"/>
</dbReference>
<evidence type="ECO:0000256" key="4">
    <source>
        <dbReference type="ARBA" id="ARBA00023136"/>
    </source>
</evidence>
<dbReference type="PANTHER" id="PTHR23502">
    <property type="entry name" value="MAJOR FACILITATOR SUPERFAMILY"/>
    <property type="match status" value="1"/>
</dbReference>
<feature type="transmembrane region" description="Helical" evidence="5">
    <location>
        <begin position="309"/>
        <end position="330"/>
    </location>
</feature>
<keyword evidence="3 5" id="KW-1133">Transmembrane helix</keyword>
<feature type="transmembrane region" description="Helical" evidence="5">
    <location>
        <begin position="404"/>
        <end position="426"/>
    </location>
</feature>
<feature type="transmembrane region" description="Helical" evidence="5">
    <location>
        <begin position="336"/>
        <end position="358"/>
    </location>
</feature>
<protein>
    <submittedName>
        <fullName evidence="7">MFS general substrate transporter</fullName>
    </submittedName>
</protein>
<dbReference type="RefSeq" id="XP_033595855.1">
    <property type="nucleotide sequence ID" value="XM_033739850.1"/>
</dbReference>
<dbReference type="GeneID" id="54480904"/>
<dbReference type="CDD" id="cd17323">
    <property type="entry name" value="MFS_Tpo1_MDR_like"/>
    <property type="match status" value="1"/>
</dbReference>
<dbReference type="SUPFAM" id="SSF103473">
    <property type="entry name" value="MFS general substrate transporter"/>
    <property type="match status" value="1"/>
</dbReference>
<feature type="transmembrane region" description="Helical" evidence="5">
    <location>
        <begin position="120"/>
        <end position="140"/>
    </location>
</feature>
<feature type="transmembrane region" description="Helical" evidence="5">
    <location>
        <begin position="152"/>
        <end position="171"/>
    </location>
</feature>
<dbReference type="GO" id="GO:0140115">
    <property type="term" value="P:export across plasma membrane"/>
    <property type="evidence" value="ECO:0007669"/>
    <property type="project" value="UniProtKB-ARBA"/>
</dbReference>
<proteinExistence type="predicted"/>
<keyword evidence="8" id="KW-1185">Reference proteome</keyword>
<feature type="transmembrane region" description="Helical" evidence="5">
    <location>
        <begin position="264"/>
        <end position="288"/>
    </location>
</feature>
<dbReference type="InterPro" id="IPR020846">
    <property type="entry name" value="MFS_dom"/>
</dbReference>
<evidence type="ECO:0000313" key="8">
    <source>
        <dbReference type="Proteomes" id="UP000799437"/>
    </source>
</evidence>
<evidence type="ECO:0000313" key="7">
    <source>
        <dbReference type="EMBL" id="KAF2753404.1"/>
    </source>
</evidence>
<gene>
    <name evidence="7" type="ORF">EJ05DRAFT_213691</name>
</gene>
<keyword evidence="2 5" id="KW-0812">Transmembrane</keyword>
<evidence type="ECO:0000259" key="6">
    <source>
        <dbReference type="PROSITE" id="PS50850"/>
    </source>
</evidence>
<feature type="transmembrane region" description="Helical" evidence="5">
    <location>
        <begin position="89"/>
        <end position="108"/>
    </location>
</feature>
<dbReference type="FunFam" id="1.20.1250.20:FF:000011">
    <property type="entry name" value="MFS multidrug transporter, putative"/>
    <property type="match status" value="1"/>
</dbReference>
<dbReference type="EMBL" id="ML996584">
    <property type="protein sequence ID" value="KAF2753404.1"/>
    <property type="molecule type" value="Genomic_DNA"/>
</dbReference>
<sequence>MAKLTSYSVLYSTSYASAIPGMMESFNIDNETLVVLGLTTYLMGLATGSVILAPLSEMYGRRPIYIVSLAFFIVLVIPCALAKNLETILVTRFFGALAGSAMISNAPGTVADIVTDEYRALAFSIWSIGPMNGPVLGPIIGGFVFQSLGWRWTNWVVLIGAGVALLVISTVKETYAPAILRRKSALQRKKSNDDRYWSRYDERLGLRSLLAVNLSRPFVMAVTEPICIFWDIYIAIVYGILYLCFVAYPIVFSQQRGWSPGLTGLAYTGIGIGGLITILSEPLLRALINSYRPNRSIPASPLNAAPPEAMLAVVCIAAVLVPIGELVFAWTSPPTVHWVFPILAGIPFGAGNCAVFIYASNYLVHSYGIYAASALAGNAVLRSVLGGCLPLAGPALYGALGSRWAGTLLGGLEVLCIPIPWVFWRYGARIRGRSRMIGLMRADQERLEARARRKAVGVVAGGGSAGEDRAGGMEYVSAQKEKAGLVERDREV</sequence>
<name>A0A6A6VUJ7_9PEZI</name>
<dbReference type="PROSITE" id="PS00216">
    <property type="entry name" value="SUGAR_TRANSPORT_1"/>
    <property type="match status" value="1"/>
</dbReference>
<dbReference type="OrthoDB" id="3365399at2759"/>
<dbReference type="Pfam" id="PF07690">
    <property type="entry name" value="MFS_1"/>
    <property type="match status" value="1"/>
</dbReference>
<dbReference type="GO" id="GO:0042908">
    <property type="term" value="P:xenobiotic transport"/>
    <property type="evidence" value="ECO:0007669"/>
    <property type="project" value="UniProtKB-ARBA"/>
</dbReference>
<dbReference type="InterPro" id="IPR011701">
    <property type="entry name" value="MFS"/>
</dbReference>
<dbReference type="Proteomes" id="UP000799437">
    <property type="component" value="Unassembled WGS sequence"/>
</dbReference>
<evidence type="ECO:0000256" key="5">
    <source>
        <dbReference type="SAM" id="Phobius"/>
    </source>
</evidence>
<organism evidence="7 8">
    <name type="scientific">Pseudovirgaria hyperparasitica</name>
    <dbReference type="NCBI Taxonomy" id="470096"/>
    <lineage>
        <taxon>Eukaryota</taxon>
        <taxon>Fungi</taxon>
        <taxon>Dikarya</taxon>
        <taxon>Ascomycota</taxon>
        <taxon>Pezizomycotina</taxon>
        <taxon>Dothideomycetes</taxon>
        <taxon>Dothideomycetes incertae sedis</taxon>
        <taxon>Acrospermales</taxon>
        <taxon>Acrospermaceae</taxon>
        <taxon>Pseudovirgaria</taxon>
    </lineage>
</organism>
<feature type="transmembrane region" description="Helical" evidence="5">
    <location>
        <begin position="64"/>
        <end position="83"/>
    </location>
</feature>
<feature type="transmembrane region" description="Helical" evidence="5">
    <location>
        <begin position="228"/>
        <end position="252"/>
    </location>
</feature>
<feature type="domain" description="Major facilitator superfamily (MFS) profile" evidence="6">
    <location>
        <begin position="1"/>
        <end position="492"/>
    </location>
</feature>
<dbReference type="PANTHER" id="PTHR23502:SF12">
    <property type="entry name" value="MULTIDRUG TRANSPORTER, PUTATIVE (AFU_ORTHOLOGUE AFUA_1G06440)-RELATED"/>
    <property type="match status" value="1"/>
</dbReference>
<accession>A0A6A6VUJ7</accession>
<dbReference type="Gene3D" id="1.20.1250.20">
    <property type="entry name" value="MFS general substrate transporter like domains"/>
    <property type="match status" value="1"/>
</dbReference>
<dbReference type="InterPro" id="IPR005829">
    <property type="entry name" value="Sugar_transporter_CS"/>
</dbReference>
<evidence type="ECO:0000256" key="3">
    <source>
        <dbReference type="ARBA" id="ARBA00022989"/>
    </source>
</evidence>
<reference evidence="7" key="1">
    <citation type="journal article" date="2020" name="Stud. Mycol.">
        <title>101 Dothideomycetes genomes: a test case for predicting lifestyles and emergence of pathogens.</title>
        <authorList>
            <person name="Haridas S."/>
            <person name="Albert R."/>
            <person name="Binder M."/>
            <person name="Bloem J."/>
            <person name="Labutti K."/>
            <person name="Salamov A."/>
            <person name="Andreopoulos B."/>
            <person name="Baker S."/>
            <person name="Barry K."/>
            <person name="Bills G."/>
            <person name="Bluhm B."/>
            <person name="Cannon C."/>
            <person name="Castanera R."/>
            <person name="Culley D."/>
            <person name="Daum C."/>
            <person name="Ezra D."/>
            <person name="Gonzalez J."/>
            <person name="Henrissat B."/>
            <person name="Kuo A."/>
            <person name="Liang C."/>
            <person name="Lipzen A."/>
            <person name="Lutzoni F."/>
            <person name="Magnuson J."/>
            <person name="Mondo S."/>
            <person name="Nolan M."/>
            <person name="Ohm R."/>
            <person name="Pangilinan J."/>
            <person name="Park H.-J."/>
            <person name="Ramirez L."/>
            <person name="Alfaro M."/>
            <person name="Sun H."/>
            <person name="Tritt A."/>
            <person name="Yoshinaga Y."/>
            <person name="Zwiers L.-H."/>
            <person name="Turgeon B."/>
            <person name="Goodwin S."/>
            <person name="Spatafora J."/>
            <person name="Crous P."/>
            <person name="Grigoriev I."/>
        </authorList>
    </citation>
    <scope>NUCLEOTIDE SEQUENCE</scope>
    <source>
        <strain evidence="7">CBS 121739</strain>
    </source>
</reference>